<reference evidence="1" key="1">
    <citation type="journal article" date="2015" name="Genome Biol. Evol.">
        <title>Organellar Genomes of White Spruce (Picea glauca): Assembly and Annotation.</title>
        <authorList>
            <person name="Jackman S.D."/>
            <person name="Warren R.L."/>
            <person name="Gibb E.A."/>
            <person name="Vandervalk B.P."/>
            <person name="Mohamadi H."/>
            <person name="Chu J."/>
            <person name="Raymond A."/>
            <person name="Pleasance S."/>
            <person name="Coope R."/>
            <person name="Wildung M.R."/>
            <person name="Ritland C.E."/>
            <person name="Bousquet J."/>
            <person name="Jones S.J."/>
            <person name="Bohlmann J."/>
            <person name="Birol I."/>
        </authorList>
    </citation>
    <scope>NUCLEOTIDE SEQUENCE [LARGE SCALE GENOMIC DNA]</scope>
    <source>
        <tissue evidence="1">Flushing bud</tissue>
    </source>
</reference>
<dbReference type="EMBL" id="LKAM01000001">
    <property type="protein sequence ID" value="KUM51150.1"/>
    <property type="molecule type" value="Genomic_DNA"/>
</dbReference>
<accession>A0A101M5E4</accession>
<dbReference type="AlphaFoldDB" id="A0A101M5E4"/>
<keyword evidence="1" id="KW-0496">Mitochondrion</keyword>
<geneLocation type="mitochondrion" evidence="1"/>
<organism evidence="1">
    <name type="scientific">Picea glauca</name>
    <name type="common">White spruce</name>
    <name type="synonym">Pinus glauca</name>
    <dbReference type="NCBI Taxonomy" id="3330"/>
    <lineage>
        <taxon>Eukaryota</taxon>
        <taxon>Viridiplantae</taxon>
        <taxon>Streptophyta</taxon>
        <taxon>Embryophyta</taxon>
        <taxon>Tracheophyta</taxon>
        <taxon>Spermatophyta</taxon>
        <taxon>Pinopsida</taxon>
        <taxon>Pinidae</taxon>
        <taxon>Conifers I</taxon>
        <taxon>Pinales</taxon>
        <taxon>Pinaceae</taxon>
        <taxon>Picea</taxon>
    </lineage>
</organism>
<name>A0A101M5E4_PICGL</name>
<comment type="caution">
    <text evidence="1">The sequence shown here is derived from an EMBL/GenBank/DDBJ whole genome shotgun (WGS) entry which is preliminary data.</text>
</comment>
<gene>
    <name evidence="1" type="ORF">ABT39_MTgene996</name>
</gene>
<sequence>MVEEIEPISLPLRWSNCDGFTEGKRTFLFIPLPLSYQGAPYSTKGCFYGGKKNVSVHTTAP</sequence>
<evidence type="ECO:0000313" key="1">
    <source>
        <dbReference type="EMBL" id="KUM51150.1"/>
    </source>
</evidence>
<protein>
    <submittedName>
        <fullName evidence="1">Uncharacterized protein</fullName>
    </submittedName>
</protein>
<proteinExistence type="predicted"/>